<evidence type="ECO:0000313" key="2">
    <source>
        <dbReference type="EMBL" id="MBB5060821.1"/>
    </source>
</evidence>
<dbReference type="NCBIfam" id="NF033547">
    <property type="entry name" value="transpos_IS1595"/>
    <property type="match status" value="1"/>
</dbReference>
<dbReference type="InterPro" id="IPR053164">
    <property type="entry name" value="IS1016-like_transposase"/>
</dbReference>
<dbReference type="Proteomes" id="UP000540989">
    <property type="component" value="Unassembled WGS sequence"/>
</dbReference>
<accession>A0A7W7ZKC2</accession>
<protein>
    <submittedName>
        <fullName evidence="2">Transposase-like protein</fullName>
    </submittedName>
</protein>
<feature type="domain" description="ISXO2-like transposase" evidence="1">
    <location>
        <begin position="130"/>
        <end position="277"/>
    </location>
</feature>
<dbReference type="InterPro" id="IPR024445">
    <property type="entry name" value="Tnp_ISXO2-like"/>
</dbReference>
<dbReference type="InterPro" id="IPR024442">
    <property type="entry name" value="Transposase_Zn_ribbon"/>
</dbReference>
<evidence type="ECO:0000313" key="3">
    <source>
        <dbReference type="Proteomes" id="UP000540989"/>
    </source>
</evidence>
<reference evidence="2 3" key="1">
    <citation type="submission" date="2020-08" db="EMBL/GenBank/DDBJ databases">
        <title>Genomic Encyclopedia of Type Strains, Phase IV (KMG-V): Genome sequencing to study the core and pangenomes of soil and plant-associated prokaryotes.</title>
        <authorList>
            <person name="Whitman W."/>
        </authorList>
    </citation>
    <scope>NUCLEOTIDE SEQUENCE [LARGE SCALE GENOMIC DNA]</scope>
    <source>
        <strain evidence="2 3">M8UP14</strain>
    </source>
</reference>
<gene>
    <name evidence="2" type="ORF">HDF16_005557</name>
</gene>
<dbReference type="AlphaFoldDB" id="A0A7W7ZKC2"/>
<dbReference type="Pfam" id="PF12762">
    <property type="entry name" value="DDE_Tnp_IS1595"/>
    <property type="match status" value="1"/>
</dbReference>
<sequence>MDNQGNPETLIEAVKYFSDPQECIWFVASLRWPDGVECPRCGGGGWSFLKTRSLFKCKTCTKQFSVKVGTIFEDSAIGLDKWLTAMWLMSSCKNGISSCEIARSIGVTQKSAWFMDHRIRRAMKTGSILKLSGEVEVDETYIGGKARNMHASTKARRITSTGGKDKVAVLGILERGGEVHLTVVPSVRKKVLQAEVRQHVTAGTSLYTDALLSYEGLAGDYAHQVIDHAVSYVNGRIHTNGLENFWSLLKRGISGTYVAVEPFHLSRYLDEQAFRYNNRKGMTDGQRFAKLVGEIGGKRLTLNELTGKDLN</sequence>
<dbReference type="Pfam" id="PF12760">
    <property type="entry name" value="Zn_ribbon_IS1595"/>
    <property type="match status" value="1"/>
</dbReference>
<keyword evidence="3" id="KW-1185">Reference proteome</keyword>
<name>A0A7W7ZKC2_9BACT</name>
<evidence type="ECO:0000259" key="1">
    <source>
        <dbReference type="SMART" id="SM01126"/>
    </source>
</evidence>
<dbReference type="PANTHER" id="PTHR47163">
    <property type="entry name" value="DDE_TNP_IS1595 DOMAIN-CONTAINING PROTEIN"/>
    <property type="match status" value="1"/>
</dbReference>
<proteinExistence type="predicted"/>
<dbReference type="PANTHER" id="PTHR47163:SF2">
    <property type="entry name" value="SI:DKEY-17M8.2"/>
    <property type="match status" value="1"/>
</dbReference>
<organism evidence="2 3">
    <name type="scientific">Granulicella aggregans</name>
    <dbReference type="NCBI Taxonomy" id="474949"/>
    <lineage>
        <taxon>Bacteria</taxon>
        <taxon>Pseudomonadati</taxon>
        <taxon>Acidobacteriota</taxon>
        <taxon>Terriglobia</taxon>
        <taxon>Terriglobales</taxon>
        <taxon>Acidobacteriaceae</taxon>
        <taxon>Granulicella</taxon>
    </lineage>
</organism>
<dbReference type="SMART" id="SM01126">
    <property type="entry name" value="DDE_Tnp_IS1595"/>
    <property type="match status" value="1"/>
</dbReference>
<dbReference type="RefSeq" id="WP_184223362.1">
    <property type="nucleotide sequence ID" value="NZ_JACHIP010000020.1"/>
</dbReference>
<comment type="caution">
    <text evidence="2">The sequence shown here is derived from an EMBL/GenBank/DDBJ whole genome shotgun (WGS) entry which is preliminary data.</text>
</comment>
<dbReference type="EMBL" id="JACHIP010000020">
    <property type="protein sequence ID" value="MBB5060821.1"/>
    <property type="molecule type" value="Genomic_DNA"/>
</dbReference>